<dbReference type="AlphaFoldDB" id="A0A4C1ZWV4"/>
<protein>
    <submittedName>
        <fullName evidence="2">Uncharacterized protein</fullName>
    </submittedName>
</protein>
<organism evidence="2 3">
    <name type="scientific">Eumeta variegata</name>
    <name type="common">Bagworm moth</name>
    <name type="synonym">Eumeta japonica</name>
    <dbReference type="NCBI Taxonomy" id="151549"/>
    <lineage>
        <taxon>Eukaryota</taxon>
        <taxon>Metazoa</taxon>
        <taxon>Ecdysozoa</taxon>
        <taxon>Arthropoda</taxon>
        <taxon>Hexapoda</taxon>
        <taxon>Insecta</taxon>
        <taxon>Pterygota</taxon>
        <taxon>Neoptera</taxon>
        <taxon>Endopterygota</taxon>
        <taxon>Lepidoptera</taxon>
        <taxon>Glossata</taxon>
        <taxon>Ditrysia</taxon>
        <taxon>Tineoidea</taxon>
        <taxon>Psychidae</taxon>
        <taxon>Oiketicinae</taxon>
        <taxon>Eumeta</taxon>
    </lineage>
</organism>
<name>A0A4C1ZWV4_EUMVA</name>
<comment type="caution">
    <text evidence="2">The sequence shown here is derived from an EMBL/GenBank/DDBJ whole genome shotgun (WGS) entry which is preliminary data.</text>
</comment>
<sequence length="145" mass="16003">MISARANSGAALAAVMISTCFCIAICGVATIERRAEPTCLQAAGSRRESSYKSDYGSDCSRKGCEFHWFCMNNSASPPAPAPPLEVRSTELKRKTESPFKTRWPNLNTFEKGDSCLEKNNDATACIMHTLSIHHDPDPRFPTPYR</sequence>
<evidence type="ECO:0000256" key="1">
    <source>
        <dbReference type="SAM" id="Phobius"/>
    </source>
</evidence>
<dbReference type="EMBL" id="BGZK01002227">
    <property type="protein sequence ID" value="GBP91962.1"/>
    <property type="molecule type" value="Genomic_DNA"/>
</dbReference>
<evidence type="ECO:0000313" key="2">
    <source>
        <dbReference type="EMBL" id="GBP91962.1"/>
    </source>
</evidence>
<reference evidence="2 3" key="1">
    <citation type="journal article" date="2019" name="Commun. Biol.">
        <title>The bagworm genome reveals a unique fibroin gene that provides high tensile strength.</title>
        <authorList>
            <person name="Kono N."/>
            <person name="Nakamura H."/>
            <person name="Ohtoshi R."/>
            <person name="Tomita M."/>
            <person name="Numata K."/>
            <person name="Arakawa K."/>
        </authorList>
    </citation>
    <scope>NUCLEOTIDE SEQUENCE [LARGE SCALE GENOMIC DNA]</scope>
</reference>
<evidence type="ECO:0000313" key="3">
    <source>
        <dbReference type="Proteomes" id="UP000299102"/>
    </source>
</evidence>
<keyword evidence="1" id="KW-0472">Membrane</keyword>
<feature type="transmembrane region" description="Helical" evidence="1">
    <location>
        <begin position="12"/>
        <end position="31"/>
    </location>
</feature>
<accession>A0A4C1ZWV4</accession>
<keyword evidence="1" id="KW-0812">Transmembrane</keyword>
<proteinExistence type="predicted"/>
<gene>
    <name evidence="2" type="ORF">EVAR_66232_1</name>
</gene>
<keyword evidence="3" id="KW-1185">Reference proteome</keyword>
<dbReference type="Proteomes" id="UP000299102">
    <property type="component" value="Unassembled WGS sequence"/>
</dbReference>
<keyword evidence="1" id="KW-1133">Transmembrane helix</keyword>